<evidence type="ECO:0000313" key="7">
    <source>
        <dbReference type="EMBL" id="SEH35878.1"/>
    </source>
</evidence>
<keyword evidence="2" id="KW-1003">Cell membrane</keyword>
<accession>A0A1H6HNR6</accession>
<feature type="transmembrane region" description="Helical" evidence="6">
    <location>
        <begin position="21"/>
        <end position="45"/>
    </location>
</feature>
<evidence type="ECO:0000256" key="2">
    <source>
        <dbReference type="ARBA" id="ARBA00022475"/>
    </source>
</evidence>
<evidence type="ECO:0000256" key="4">
    <source>
        <dbReference type="ARBA" id="ARBA00022989"/>
    </source>
</evidence>
<dbReference type="AlphaFoldDB" id="A0A1H6HNR6"/>
<dbReference type="EMBL" id="FNWO01000006">
    <property type="protein sequence ID" value="SEH35878.1"/>
    <property type="molecule type" value="Genomic_DNA"/>
</dbReference>
<evidence type="ECO:0008006" key="9">
    <source>
        <dbReference type="Google" id="ProtNLM"/>
    </source>
</evidence>
<keyword evidence="8" id="KW-1185">Reference proteome</keyword>
<sequence length="169" mass="18382">MSDSDQSDKEISRISHFATRGFLKIEVFAYIVLGAMLALTALIGIGNAGASLWGAVHDIGSTEKIIVTIDRLLFVLMLVEILHTVRDSFRTGTLVCEPFLIVGLIASIRRILSITLQSSQASHPGSWTPESEAILHSAMLELAVLGGLILVMVISICLLRFNKHRAAEK</sequence>
<evidence type="ECO:0000256" key="5">
    <source>
        <dbReference type="ARBA" id="ARBA00023136"/>
    </source>
</evidence>
<comment type="subcellular location">
    <subcellularLocation>
        <location evidence="1">Cell membrane</location>
        <topology evidence="1">Multi-pass membrane protein</topology>
    </subcellularLocation>
</comment>
<keyword evidence="4 6" id="KW-1133">Transmembrane helix</keyword>
<organism evidence="7 8">
    <name type="scientific">Magnetospirillum fulvum</name>
    <name type="common">Rhodospirillum fulvum</name>
    <dbReference type="NCBI Taxonomy" id="1082"/>
    <lineage>
        <taxon>Bacteria</taxon>
        <taxon>Pseudomonadati</taxon>
        <taxon>Pseudomonadota</taxon>
        <taxon>Alphaproteobacteria</taxon>
        <taxon>Rhodospirillales</taxon>
        <taxon>Rhodospirillaceae</taxon>
        <taxon>Magnetospirillum</taxon>
    </lineage>
</organism>
<evidence type="ECO:0000256" key="1">
    <source>
        <dbReference type="ARBA" id="ARBA00004651"/>
    </source>
</evidence>
<dbReference type="RefSeq" id="WP_074767833.1">
    <property type="nucleotide sequence ID" value="NZ_FNWO01000006.1"/>
</dbReference>
<proteinExistence type="predicted"/>
<keyword evidence="5 6" id="KW-0472">Membrane</keyword>
<evidence type="ECO:0000313" key="8">
    <source>
        <dbReference type="Proteomes" id="UP000182983"/>
    </source>
</evidence>
<evidence type="ECO:0000256" key="6">
    <source>
        <dbReference type="SAM" id="Phobius"/>
    </source>
</evidence>
<dbReference type="Pfam" id="PF06146">
    <property type="entry name" value="PsiE"/>
    <property type="match status" value="1"/>
</dbReference>
<evidence type="ECO:0000256" key="3">
    <source>
        <dbReference type="ARBA" id="ARBA00022692"/>
    </source>
</evidence>
<keyword evidence="3 6" id="KW-0812">Transmembrane</keyword>
<dbReference type="GO" id="GO:0005886">
    <property type="term" value="C:plasma membrane"/>
    <property type="evidence" value="ECO:0007669"/>
    <property type="project" value="UniProtKB-SubCell"/>
</dbReference>
<dbReference type="OrthoDB" id="7992784at2"/>
<protein>
    <recommendedName>
        <fullName evidence="9">Phosphate-starvation-inducible E</fullName>
    </recommendedName>
</protein>
<name>A0A1H6HNR6_MAGFU</name>
<reference evidence="8" key="1">
    <citation type="submission" date="2016-10" db="EMBL/GenBank/DDBJ databases">
        <authorList>
            <person name="Varghese N."/>
            <person name="Submissions S."/>
        </authorList>
    </citation>
    <scope>NUCLEOTIDE SEQUENCE [LARGE SCALE GENOMIC DNA]</scope>
    <source>
        <strain evidence="8">DSM 13234</strain>
    </source>
</reference>
<dbReference type="Proteomes" id="UP000182983">
    <property type="component" value="Unassembled WGS sequence"/>
</dbReference>
<feature type="transmembrane region" description="Helical" evidence="6">
    <location>
        <begin position="133"/>
        <end position="159"/>
    </location>
</feature>
<gene>
    <name evidence="7" type="ORF">SAMN04244559_01859</name>
</gene>
<dbReference type="InterPro" id="IPR020948">
    <property type="entry name" value="P_starv_induced_PsiE-like"/>
</dbReference>